<evidence type="ECO:0000256" key="1">
    <source>
        <dbReference type="ARBA" id="ARBA00023125"/>
    </source>
</evidence>
<dbReference type="PROSITE" id="PS50110">
    <property type="entry name" value="RESPONSE_REGULATORY"/>
    <property type="match status" value="1"/>
</dbReference>
<accession>A0A5C6KAK5</accession>
<dbReference type="EMBL" id="JAJCNI010000002">
    <property type="protein sequence ID" value="MCB6516689.1"/>
    <property type="molecule type" value="Genomic_DNA"/>
</dbReference>
<dbReference type="Gene3D" id="3.40.50.2300">
    <property type="match status" value="1"/>
</dbReference>
<dbReference type="SMART" id="SM00850">
    <property type="entry name" value="LytTR"/>
    <property type="match status" value="1"/>
</dbReference>
<dbReference type="Pfam" id="PF00072">
    <property type="entry name" value="Response_reg"/>
    <property type="match status" value="1"/>
</dbReference>
<proteinExistence type="predicted"/>
<dbReference type="PANTHER" id="PTHR48111:SF69">
    <property type="entry name" value="RESPONSE REGULATOR RECEIVER"/>
    <property type="match status" value="1"/>
</dbReference>
<evidence type="ECO:0000256" key="2">
    <source>
        <dbReference type="PROSITE-ProRule" id="PRU00169"/>
    </source>
</evidence>
<dbReference type="InterPro" id="IPR011006">
    <property type="entry name" value="CheY-like_superfamily"/>
</dbReference>
<dbReference type="PANTHER" id="PTHR48111">
    <property type="entry name" value="REGULATOR OF RPOS"/>
    <property type="match status" value="1"/>
</dbReference>
<name>A0A5C6KAK5_PARDI</name>
<protein>
    <submittedName>
        <fullName evidence="4 5">Response regulator</fullName>
    </submittedName>
</protein>
<evidence type="ECO:0000259" key="3">
    <source>
        <dbReference type="PROSITE" id="PS50110"/>
    </source>
</evidence>
<dbReference type="Gene3D" id="2.40.50.1020">
    <property type="entry name" value="LytTr DNA-binding domain"/>
    <property type="match status" value="1"/>
</dbReference>
<sequence length="253" mass="29732">MEPEITVIIVDDDFGSVQRLQDDLSAFSCIRILDTAMTAEIGKKQIIKYHPDLVFLDVELPDMSGFELLNDIQDDIQPNLRIVFYTAYDKYILDALRASAFDYLLKPYLTEELASLIERFLTSEPKDVISMERSLRKILNRDNRFAIQTVSGLLIVRCEEIFLFQFLKDQRCWQILLTSRSSHKLKMSTTAKELLSINNMFVQISQDCIVNLSYLMFIENKTLRCEFYPPFQDEERIASHRYFKLLRERLDII</sequence>
<dbReference type="InterPro" id="IPR007492">
    <property type="entry name" value="LytTR_DNA-bd_dom"/>
</dbReference>
<dbReference type="GO" id="GO:0005829">
    <property type="term" value="C:cytosol"/>
    <property type="evidence" value="ECO:0007669"/>
    <property type="project" value="TreeGrafter"/>
</dbReference>
<evidence type="ECO:0000313" key="4">
    <source>
        <dbReference type="EMBL" id="MCB6516689.1"/>
    </source>
</evidence>
<gene>
    <name evidence="5" type="ORF">FSA05_17345</name>
    <name evidence="4" type="ORF">LI194_02640</name>
</gene>
<feature type="domain" description="Response regulatory" evidence="3">
    <location>
        <begin position="6"/>
        <end position="121"/>
    </location>
</feature>
<evidence type="ECO:0000313" key="6">
    <source>
        <dbReference type="Proteomes" id="UP000315827"/>
    </source>
</evidence>
<dbReference type="SMART" id="SM00448">
    <property type="entry name" value="REC"/>
    <property type="match status" value="1"/>
</dbReference>
<dbReference type="RefSeq" id="WP_121961779.1">
    <property type="nucleotide sequence ID" value="NZ_CP081908.1"/>
</dbReference>
<evidence type="ECO:0000313" key="5">
    <source>
        <dbReference type="EMBL" id="TWV59565.1"/>
    </source>
</evidence>
<dbReference type="SUPFAM" id="SSF52172">
    <property type="entry name" value="CheY-like"/>
    <property type="match status" value="1"/>
</dbReference>
<dbReference type="Proteomes" id="UP000315827">
    <property type="component" value="Unassembled WGS sequence"/>
</dbReference>
<dbReference type="GO" id="GO:0000156">
    <property type="term" value="F:phosphorelay response regulator activity"/>
    <property type="evidence" value="ECO:0007669"/>
    <property type="project" value="TreeGrafter"/>
</dbReference>
<dbReference type="AlphaFoldDB" id="A0A5C6KAK5"/>
<dbReference type="InterPro" id="IPR001789">
    <property type="entry name" value="Sig_transdc_resp-reg_receiver"/>
</dbReference>
<dbReference type="GO" id="GO:0000976">
    <property type="term" value="F:transcription cis-regulatory region binding"/>
    <property type="evidence" value="ECO:0007669"/>
    <property type="project" value="TreeGrafter"/>
</dbReference>
<dbReference type="EMBL" id="VOHW01000013">
    <property type="protein sequence ID" value="TWV59565.1"/>
    <property type="molecule type" value="Genomic_DNA"/>
</dbReference>
<dbReference type="GO" id="GO:0006355">
    <property type="term" value="P:regulation of DNA-templated transcription"/>
    <property type="evidence" value="ECO:0007669"/>
    <property type="project" value="TreeGrafter"/>
</dbReference>
<keyword evidence="2" id="KW-0597">Phosphoprotein</keyword>
<dbReference type="Proteomes" id="UP001198806">
    <property type="component" value="Unassembled WGS sequence"/>
</dbReference>
<organism evidence="5 6">
    <name type="scientific">Parabacteroides distasonis</name>
    <dbReference type="NCBI Taxonomy" id="823"/>
    <lineage>
        <taxon>Bacteria</taxon>
        <taxon>Pseudomonadati</taxon>
        <taxon>Bacteroidota</taxon>
        <taxon>Bacteroidia</taxon>
        <taxon>Bacteroidales</taxon>
        <taxon>Tannerellaceae</taxon>
        <taxon>Parabacteroides</taxon>
    </lineage>
</organism>
<keyword evidence="1" id="KW-0238">DNA-binding</keyword>
<dbReference type="GO" id="GO:0032993">
    <property type="term" value="C:protein-DNA complex"/>
    <property type="evidence" value="ECO:0007669"/>
    <property type="project" value="TreeGrafter"/>
</dbReference>
<reference evidence="5 6" key="1">
    <citation type="submission" date="2019-07" db="EMBL/GenBank/DDBJ databases">
        <title>Genome sequencing of Parabacteroides distasonis iSURF_7.</title>
        <authorList>
            <person name="Degefu H.N."/>
            <person name="Ruoff K.L."/>
            <person name="Price C.E."/>
            <person name="Valls R.A."/>
            <person name="O'Toole G.A."/>
        </authorList>
    </citation>
    <scope>NUCLEOTIDE SEQUENCE [LARGE SCALE GENOMIC DNA]</scope>
    <source>
        <strain evidence="5 6">CFPLTA003_1B</strain>
    </source>
</reference>
<dbReference type="InterPro" id="IPR039420">
    <property type="entry name" value="WalR-like"/>
</dbReference>
<reference evidence="4" key="2">
    <citation type="submission" date="2021-10" db="EMBL/GenBank/DDBJ databases">
        <title>Collection of gut derived symbiotic bacterial strains cultured from healthy donors.</title>
        <authorList>
            <person name="Lin H."/>
            <person name="Littmann E."/>
            <person name="Kohout C."/>
            <person name="Pamer E.G."/>
        </authorList>
    </citation>
    <scope>NUCLEOTIDE SEQUENCE</scope>
    <source>
        <strain evidence="4">DFI.2.94</strain>
    </source>
</reference>
<comment type="caution">
    <text evidence="5">The sequence shown here is derived from an EMBL/GenBank/DDBJ whole genome shotgun (WGS) entry which is preliminary data.</text>
</comment>
<feature type="modified residue" description="4-aspartylphosphate" evidence="2">
    <location>
        <position position="57"/>
    </location>
</feature>